<dbReference type="Proteomes" id="UP000186905">
    <property type="component" value="Unassembled WGS sequence"/>
</dbReference>
<dbReference type="OrthoDB" id="236568at2"/>
<accession>A0A1Q9GIL0</accession>
<dbReference type="PROSITE" id="PS50930">
    <property type="entry name" value="HTH_LYTTR"/>
    <property type="match status" value="1"/>
</dbReference>
<keyword evidence="9" id="KW-1185">Reference proteome</keyword>
<dbReference type="AlphaFoldDB" id="A0A1Q9GIL0"/>
<dbReference type="GO" id="GO:0000156">
    <property type="term" value="F:phosphorelay response regulator activity"/>
    <property type="evidence" value="ECO:0007669"/>
    <property type="project" value="InterPro"/>
</dbReference>
<keyword evidence="4" id="KW-0804">Transcription</keyword>
<evidence type="ECO:0000313" key="8">
    <source>
        <dbReference type="EMBL" id="OLQ74291.1"/>
    </source>
</evidence>
<dbReference type="SMART" id="SM00850">
    <property type="entry name" value="LytTR"/>
    <property type="match status" value="1"/>
</dbReference>
<keyword evidence="2" id="KW-0805">Transcription regulation</keyword>
<gene>
    <name evidence="8" type="ORF">BIT28_08920</name>
</gene>
<dbReference type="FunFam" id="3.40.50.2300:FF:000051">
    <property type="entry name" value="Two-component response regulator yehT"/>
    <property type="match status" value="1"/>
</dbReference>
<dbReference type="CDD" id="cd17532">
    <property type="entry name" value="REC_LytTR_AlgR-like"/>
    <property type="match status" value="1"/>
</dbReference>
<keyword evidence="5" id="KW-0597">Phosphoprotein</keyword>
<evidence type="ECO:0000259" key="7">
    <source>
        <dbReference type="PROSITE" id="PS50930"/>
    </source>
</evidence>
<proteinExistence type="predicted"/>
<dbReference type="InterPro" id="IPR001789">
    <property type="entry name" value="Sig_transdc_resp-reg_receiver"/>
</dbReference>
<evidence type="ECO:0000259" key="6">
    <source>
        <dbReference type="PROSITE" id="PS50110"/>
    </source>
</evidence>
<evidence type="ECO:0000256" key="3">
    <source>
        <dbReference type="ARBA" id="ARBA00023125"/>
    </source>
</evidence>
<keyword evidence="1" id="KW-0902">Two-component regulatory system</keyword>
<feature type="domain" description="Response regulatory" evidence="6">
    <location>
        <begin position="6"/>
        <end position="121"/>
    </location>
</feature>
<dbReference type="STRING" id="1903952.BIT28_08920"/>
<dbReference type="Pfam" id="PF04397">
    <property type="entry name" value="LytTR"/>
    <property type="match status" value="1"/>
</dbReference>
<dbReference type="InterPro" id="IPR046947">
    <property type="entry name" value="LytR-like"/>
</dbReference>
<dbReference type="Gene3D" id="3.40.50.2300">
    <property type="match status" value="1"/>
</dbReference>
<organism evidence="8 9">
    <name type="scientific">Photobacterium proteolyticum</name>
    <dbReference type="NCBI Taxonomy" id="1903952"/>
    <lineage>
        <taxon>Bacteria</taxon>
        <taxon>Pseudomonadati</taxon>
        <taxon>Pseudomonadota</taxon>
        <taxon>Gammaproteobacteria</taxon>
        <taxon>Vibrionales</taxon>
        <taxon>Vibrionaceae</taxon>
        <taxon>Photobacterium</taxon>
    </lineage>
</organism>
<evidence type="ECO:0000313" key="9">
    <source>
        <dbReference type="Proteomes" id="UP000186905"/>
    </source>
</evidence>
<comment type="caution">
    <text evidence="8">The sequence shown here is derived from an EMBL/GenBank/DDBJ whole genome shotgun (WGS) entry which is preliminary data.</text>
</comment>
<evidence type="ECO:0000256" key="1">
    <source>
        <dbReference type="ARBA" id="ARBA00023012"/>
    </source>
</evidence>
<dbReference type="InterPro" id="IPR011006">
    <property type="entry name" value="CheY-like_superfamily"/>
</dbReference>
<feature type="domain" description="HTH LytTR-type" evidence="7">
    <location>
        <begin position="164"/>
        <end position="271"/>
    </location>
</feature>
<dbReference type="Pfam" id="PF00072">
    <property type="entry name" value="Response_reg"/>
    <property type="match status" value="1"/>
</dbReference>
<dbReference type="PANTHER" id="PTHR37299:SF1">
    <property type="entry name" value="STAGE 0 SPORULATION PROTEIN A HOMOLOG"/>
    <property type="match status" value="1"/>
</dbReference>
<feature type="modified residue" description="4-aspartylphosphate" evidence="5">
    <location>
        <position position="58"/>
    </location>
</feature>
<evidence type="ECO:0000256" key="4">
    <source>
        <dbReference type="ARBA" id="ARBA00023163"/>
    </source>
</evidence>
<dbReference type="RefSeq" id="WP_075765737.1">
    <property type="nucleotide sequence ID" value="NZ_MJIL01000084.1"/>
</dbReference>
<dbReference type="SMART" id="SM00448">
    <property type="entry name" value="REC"/>
    <property type="match status" value="1"/>
</dbReference>
<dbReference type="PANTHER" id="PTHR37299">
    <property type="entry name" value="TRANSCRIPTIONAL REGULATOR-RELATED"/>
    <property type="match status" value="1"/>
</dbReference>
<dbReference type="InterPro" id="IPR007492">
    <property type="entry name" value="LytTR_DNA-bd_dom"/>
</dbReference>
<sequence>MGKFAKAVIADDEPILRHHLSRALAEVWPELEIVAAAGNGVEALAAISTHQPDVVFLDIRMPELDGMGVAKALSKLDKTPHIVFTTAYREYAINAFEQNALDYLLKPLSEQRLEQACDKVKSRIAESADRNTAQGHYSHEQLGSLIEQINQMSQPKPVEYLNWVKASKGDDIYIISVSDILYFKAEDKYISVYKKNEAVPNGADEYVIRSALKELVNQLNHEHFWQIHRSTVVNVSAIDKVHKDFTGRLSVLIGKNKLPVSRSAQSLFKGL</sequence>
<name>A0A1Q9GIL0_9GAMM</name>
<dbReference type="EMBL" id="MJIL01000084">
    <property type="protein sequence ID" value="OLQ74291.1"/>
    <property type="molecule type" value="Genomic_DNA"/>
</dbReference>
<dbReference type="SUPFAM" id="SSF52172">
    <property type="entry name" value="CheY-like"/>
    <property type="match status" value="1"/>
</dbReference>
<dbReference type="GO" id="GO:0003677">
    <property type="term" value="F:DNA binding"/>
    <property type="evidence" value="ECO:0007669"/>
    <property type="project" value="UniProtKB-KW"/>
</dbReference>
<protein>
    <submittedName>
        <fullName evidence="8">DNA-binding response regulator</fullName>
    </submittedName>
</protein>
<evidence type="ECO:0000256" key="2">
    <source>
        <dbReference type="ARBA" id="ARBA00023015"/>
    </source>
</evidence>
<evidence type="ECO:0000256" key="5">
    <source>
        <dbReference type="PROSITE-ProRule" id="PRU00169"/>
    </source>
</evidence>
<keyword evidence="3 8" id="KW-0238">DNA-binding</keyword>
<dbReference type="Gene3D" id="2.40.50.1020">
    <property type="entry name" value="LytTr DNA-binding domain"/>
    <property type="match status" value="1"/>
</dbReference>
<reference evidence="8 9" key="1">
    <citation type="submission" date="2016-09" db="EMBL/GenBank/DDBJ databases">
        <title>Photobacterium proteolyticum sp. nov. a protease producing bacterium isolated from ocean sediments of Laizhou Bay.</title>
        <authorList>
            <person name="Li Y."/>
        </authorList>
    </citation>
    <scope>NUCLEOTIDE SEQUENCE [LARGE SCALE GENOMIC DNA]</scope>
    <source>
        <strain evidence="8 9">13-12</strain>
    </source>
</reference>
<dbReference type="PROSITE" id="PS50110">
    <property type="entry name" value="RESPONSE_REGULATORY"/>
    <property type="match status" value="1"/>
</dbReference>